<proteinExistence type="predicted"/>
<reference evidence="1 2" key="1">
    <citation type="journal article" date="2019" name="Nat. Ecol. Evol.">
        <title>Megaphylogeny resolves global patterns of mushroom evolution.</title>
        <authorList>
            <person name="Varga T."/>
            <person name="Krizsan K."/>
            <person name="Foldi C."/>
            <person name="Dima B."/>
            <person name="Sanchez-Garcia M."/>
            <person name="Sanchez-Ramirez S."/>
            <person name="Szollosi G.J."/>
            <person name="Szarkandi J.G."/>
            <person name="Papp V."/>
            <person name="Albert L."/>
            <person name="Andreopoulos W."/>
            <person name="Angelini C."/>
            <person name="Antonin V."/>
            <person name="Barry K.W."/>
            <person name="Bougher N.L."/>
            <person name="Buchanan P."/>
            <person name="Buyck B."/>
            <person name="Bense V."/>
            <person name="Catcheside P."/>
            <person name="Chovatia M."/>
            <person name="Cooper J."/>
            <person name="Damon W."/>
            <person name="Desjardin D."/>
            <person name="Finy P."/>
            <person name="Geml J."/>
            <person name="Haridas S."/>
            <person name="Hughes K."/>
            <person name="Justo A."/>
            <person name="Karasinski D."/>
            <person name="Kautmanova I."/>
            <person name="Kiss B."/>
            <person name="Kocsube S."/>
            <person name="Kotiranta H."/>
            <person name="LaButti K.M."/>
            <person name="Lechner B.E."/>
            <person name="Liimatainen K."/>
            <person name="Lipzen A."/>
            <person name="Lukacs Z."/>
            <person name="Mihaltcheva S."/>
            <person name="Morgado L.N."/>
            <person name="Niskanen T."/>
            <person name="Noordeloos M.E."/>
            <person name="Ohm R.A."/>
            <person name="Ortiz-Santana B."/>
            <person name="Ovrebo C."/>
            <person name="Racz N."/>
            <person name="Riley R."/>
            <person name="Savchenko A."/>
            <person name="Shiryaev A."/>
            <person name="Soop K."/>
            <person name="Spirin V."/>
            <person name="Szebenyi C."/>
            <person name="Tomsovsky M."/>
            <person name="Tulloss R.E."/>
            <person name="Uehling J."/>
            <person name="Grigoriev I.V."/>
            <person name="Vagvolgyi C."/>
            <person name="Papp T."/>
            <person name="Martin F.M."/>
            <person name="Miettinen O."/>
            <person name="Hibbett D.S."/>
            <person name="Nagy L.G."/>
        </authorList>
    </citation>
    <scope>NUCLEOTIDE SEQUENCE [LARGE SCALE GENOMIC DNA]</scope>
    <source>
        <strain evidence="1 2">CBS 121175</strain>
    </source>
</reference>
<sequence length="171" mass="19564">MLLCSAYSAGWLHPAQPLEAALPLRSSEMLIRPSAPQRLGVESNMVHGFPISGGILPKLILAWLNFNNWKLGSPPNHTISSRENLNIHAYPWREERSFETSYREVLGVALILPPKWMMMKMIRRLIQLDMNTISDADDTWEKRLVLARRALFVDLGGNPEKNGRSFTYEYD</sequence>
<protein>
    <submittedName>
        <fullName evidence="1">Uncharacterized protein</fullName>
    </submittedName>
</protein>
<accession>A0A5C3KFQ6</accession>
<name>A0A5C3KFQ6_COPMA</name>
<evidence type="ECO:0000313" key="2">
    <source>
        <dbReference type="Proteomes" id="UP000307440"/>
    </source>
</evidence>
<gene>
    <name evidence="1" type="ORF">FA15DRAFT_660503</name>
</gene>
<evidence type="ECO:0000313" key="1">
    <source>
        <dbReference type="EMBL" id="TFK18667.1"/>
    </source>
</evidence>
<organism evidence="1 2">
    <name type="scientific">Coprinopsis marcescibilis</name>
    <name type="common">Agaric fungus</name>
    <name type="synonym">Psathyrella marcescibilis</name>
    <dbReference type="NCBI Taxonomy" id="230819"/>
    <lineage>
        <taxon>Eukaryota</taxon>
        <taxon>Fungi</taxon>
        <taxon>Dikarya</taxon>
        <taxon>Basidiomycota</taxon>
        <taxon>Agaricomycotina</taxon>
        <taxon>Agaricomycetes</taxon>
        <taxon>Agaricomycetidae</taxon>
        <taxon>Agaricales</taxon>
        <taxon>Agaricineae</taxon>
        <taxon>Psathyrellaceae</taxon>
        <taxon>Coprinopsis</taxon>
    </lineage>
</organism>
<keyword evidence="2" id="KW-1185">Reference proteome</keyword>
<dbReference type="Proteomes" id="UP000307440">
    <property type="component" value="Unassembled WGS sequence"/>
</dbReference>
<dbReference type="AlphaFoldDB" id="A0A5C3KFQ6"/>
<dbReference type="EMBL" id="ML210385">
    <property type="protein sequence ID" value="TFK18667.1"/>
    <property type="molecule type" value="Genomic_DNA"/>
</dbReference>